<feature type="domain" description="Type II secretion system protein GspF" evidence="9">
    <location>
        <begin position="272"/>
        <end position="393"/>
    </location>
</feature>
<dbReference type="EMBL" id="LCOZ01000001">
    <property type="protein sequence ID" value="KKU88205.1"/>
    <property type="molecule type" value="Genomic_DNA"/>
</dbReference>
<evidence type="ECO:0000256" key="7">
    <source>
        <dbReference type="ARBA" id="ARBA00023136"/>
    </source>
</evidence>
<comment type="similarity">
    <text evidence="2">Belongs to the GSP F family.</text>
</comment>
<organism evidence="10 11">
    <name type="scientific">Candidatus Beckwithbacteria bacterium GW2011_GWC2_47_9</name>
    <dbReference type="NCBI Taxonomy" id="1618373"/>
    <lineage>
        <taxon>Bacteria</taxon>
        <taxon>Candidatus Beckwithiibacteriota</taxon>
    </lineage>
</organism>
<dbReference type="FunFam" id="1.20.81.30:FF:000001">
    <property type="entry name" value="Type II secretion system protein F"/>
    <property type="match status" value="2"/>
</dbReference>
<evidence type="ECO:0000313" key="10">
    <source>
        <dbReference type="EMBL" id="KKU88205.1"/>
    </source>
</evidence>
<dbReference type="AlphaFoldDB" id="A0A0G1X198"/>
<comment type="subcellular location">
    <subcellularLocation>
        <location evidence="1">Cell inner membrane</location>
        <topology evidence="1">Multi-pass membrane protein</topology>
    </subcellularLocation>
</comment>
<dbReference type="PANTHER" id="PTHR30012:SF0">
    <property type="entry name" value="TYPE II SECRETION SYSTEM PROTEIN F-RELATED"/>
    <property type="match status" value="1"/>
</dbReference>
<dbReference type="Proteomes" id="UP000034772">
    <property type="component" value="Unassembled WGS sequence"/>
</dbReference>
<feature type="transmembrane region" description="Helical" evidence="8">
    <location>
        <begin position="167"/>
        <end position="190"/>
    </location>
</feature>
<evidence type="ECO:0000256" key="8">
    <source>
        <dbReference type="SAM" id="Phobius"/>
    </source>
</evidence>
<dbReference type="Gene3D" id="1.20.81.30">
    <property type="entry name" value="Type II secretion system (T2SS), domain F"/>
    <property type="match status" value="2"/>
</dbReference>
<feature type="domain" description="Type II secretion system protein GspF" evidence="9">
    <location>
        <begin position="69"/>
        <end position="191"/>
    </location>
</feature>
<keyword evidence="3" id="KW-1003">Cell membrane</keyword>
<accession>A0A0G1X198</accession>
<evidence type="ECO:0000256" key="5">
    <source>
        <dbReference type="ARBA" id="ARBA00022692"/>
    </source>
</evidence>
<feature type="transmembrane region" description="Helical" evidence="8">
    <location>
        <begin position="210"/>
        <end position="237"/>
    </location>
</feature>
<sequence length="401" mass="44268">MEKFDYLAVSKDKKKVKGQIEALSQTQAISILRTKGLFVVNLNKIEVLPGWLLWLNRWQRVKRQDVVHFTRQLATMIKAGLPLTTALSILKYQSNLAMAKVIDDILREVEGGGSFSKALTKHTNIFGQVYLSLIQSGEAAGVLEKVLLRLADNLEKQAEFLGKTKNALIYPAIISVAMIIVAIVMTIFVIPKLTSLYAEFDAELPLMTRMLMGVSNFMVKSWYLWLGLTIVGGYALVQWRRTPSGRTFFDKISLKIPIFGPLKTKAILTEITRTLALLVESGVSIIEALEITAGTADNVLFTGSIKRAAKEVEKGIPLAVAIGQYEHFPPIVAQMLAVGEETGKVDEVMFNLSGYFETEAEQAVKGLTTAIEPLMMILLGVGVAFLVIAIVLPIYNLTSQF</sequence>
<proteinExistence type="inferred from homology"/>
<evidence type="ECO:0000259" key="9">
    <source>
        <dbReference type="Pfam" id="PF00482"/>
    </source>
</evidence>
<evidence type="ECO:0000256" key="1">
    <source>
        <dbReference type="ARBA" id="ARBA00004429"/>
    </source>
</evidence>
<dbReference type="InterPro" id="IPR042094">
    <property type="entry name" value="T2SS_GspF_sf"/>
</dbReference>
<gene>
    <name evidence="10" type="ORF">UY17_C0001G0018</name>
</gene>
<dbReference type="Pfam" id="PF00482">
    <property type="entry name" value="T2SSF"/>
    <property type="match status" value="2"/>
</dbReference>
<dbReference type="PRINTS" id="PR00812">
    <property type="entry name" value="BCTERIALGSPF"/>
</dbReference>
<evidence type="ECO:0000256" key="6">
    <source>
        <dbReference type="ARBA" id="ARBA00022989"/>
    </source>
</evidence>
<name>A0A0G1X198_9BACT</name>
<dbReference type="InterPro" id="IPR003004">
    <property type="entry name" value="GspF/PilC"/>
</dbReference>
<feature type="transmembrane region" description="Helical" evidence="8">
    <location>
        <begin position="374"/>
        <end position="395"/>
    </location>
</feature>
<dbReference type="GO" id="GO:0005886">
    <property type="term" value="C:plasma membrane"/>
    <property type="evidence" value="ECO:0007669"/>
    <property type="project" value="UniProtKB-SubCell"/>
</dbReference>
<keyword evidence="7 8" id="KW-0472">Membrane</keyword>
<dbReference type="PANTHER" id="PTHR30012">
    <property type="entry name" value="GENERAL SECRETION PATHWAY PROTEIN"/>
    <property type="match status" value="1"/>
</dbReference>
<reference evidence="10 11" key="1">
    <citation type="journal article" date="2015" name="Nature">
        <title>rRNA introns, odd ribosomes, and small enigmatic genomes across a large radiation of phyla.</title>
        <authorList>
            <person name="Brown C.T."/>
            <person name="Hug L.A."/>
            <person name="Thomas B.C."/>
            <person name="Sharon I."/>
            <person name="Castelle C.J."/>
            <person name="Singh A."/>
            <person name="Wilkins M.J."/>
            <person name="Williams K.H."/>
            <person name="Banfield J.F."/>
        </authorList>
    </citation>
    <scope>NUCLEOTIDE SEQUENCE [LARGE SCALE GENOMIC DNA]</scope>
</reference>
<keyword evidence="5 8" id="KW-0812">Transmembrane</keyword>
<protein>
    <submittedName>
        <fullName evidence="10">Bacterial type II secretion system protein</fullName>
    </submittedName>
</protein>
<evidence type="ECO:0000313" key="11">
    <source>
        <dbReference type="Proteomes" id="UP000034772"/>
    </source>
</evidence>
<evidence type="ECO:0000256" key="3">
    <source>
        <dbReference type="ARBA" id="ARBA00022475"/>
    </source>
</evidence>
<dbReference type="InterPro" id="IPR018076">
    <property type="entry name" value="T2SS_GspF_dom"/>
</dbReference>
<keyword evidence="4" id="KW-0997">Cell inner membrane</keyword>
<evidence type="ECO:0000256" key="2">
    <source>
        <dbReference type="ARBA" id="ARBA00005745"/>
    </source>
</evidence>
<comment type="caution">
    <text evidence="10">The sequence shown here is derived from an EMBL/GenBank/DDBJ whole genome shotgun (WGS) entry which is preliminary data.</text>
</comment>
<evidence type="ECO:0000256" key="4">
    <source>
        <dbReference type="ARBA" id="ARBA00022519"/>
    </source>
</evidence>
<dbReference type="GO" id="GO:0015628">
    <property type="term" value="P:protein secretion by the type II secretion system"/>
    <property type="evidence" value="ECO:0007669"/>
    <property type="project" value="TreeGrafter"/>
</dbReference>
<keyword evidence="6 8" id="KW-1133">Transmembrane helix</keyword>